<dbReference type="AlphaFoldDB" id="X0Z3U8"/>
<keyword evidence="2" id="KW-0378">Hydrolase</keyword>
<evidence type="ECO:0000256" key="2">
    <source>
        <dbReference type="ARBA" id="ARBA00022801"/>
    </source>
</evidence>
<dbReference type="EMBL" id="BART01000089">
    <property type="protein sequence ID" value="GAG63995.1"/>
    <property type="molecule type" value="Genomic_DNA"/>
</dbReference>
<evidence type="ECO:0000256" key="3">
    <source>
        <dbReference type="ARBA" id="ARBA00022806"/>
    </source>
</evidence>
<dbReference type="PANTHER" id="PTHR47961">
    <property type="entry name" value="DNA POLYMERASE THETA, PUTATIVE (AFU_ORTHOLOGUE AFUA_1G05260)-RELATED"/>
    <property type="match status" value="1"/>
</dbReference>
<keyword evidence="3" id="KW-0347">Helicase</keyword>
<keyword evidence="1" id="KW-0547">Nucleotide-binding</keyword>
<dbReference type="GO" id="GO:0016787">
    <property type="term" value="F:hydrolase activity"/>
    <property type="evidence" value="ECO:0007669"/>
    <property type="project" value="UniProtKB-KW"/>
</dbReference>
<dbReference type="InterPro" id="IPR011545">
    <property type="entry name" value="DEAD/DEAH_box_helicase_dom"/>
</dbReference>
<evidence type="ECO:0000256" key="1">
    <source>
        <dbReference type="ARBA" id="ARBA00022741"/>
    </source>
</evidence>
<dbReference type="InterPro" id="IPR014001">
    <property type="entry name" value="Helicase_ATP-bd"/>
</dbReference>
<name>X0Z3U8_9ZZZZ</name>
<dbReference type="SUPFAM" id="SSF52540">
    <property type="entry name" value="P-loop containing nucleoside triphosphate hydrolases"/>
    <property type="match status" value="1"/>
</dbReference>
<organism evidence="6">
    <name type="scientific">marine sediment metagenome</name>
    <dbReference type="NCBI Taxonomy" id="412755"/>
    <lineage>
        <taxon>unclassified sequences</taxon>
        <taxon>metagenomes</taxon>
        <taxon>ecological metagenomes</taxon>
    </lineage>
</organism>
<evidence type="ECO:0000259" key="5">
    <source>
        <dbReference type="PROSITE" id="PS51192"/>
    </source>
</evidence>
<accession>X0Z3U8</accession>
<dbReference type="InterPro" id="IPR027417">
    <property type="entry name" value="P-loop_NTPase"/>
</dbReference>
<reference evidence="6" key="1">
    <citation type="journal article" date="2014" name="Front. Microbiol.">
        <title>High frequency of phylogenetically diverse reductive dehalogenase-homologous genes in deep subseafloor sedimentary metagenomes.</title>
        <authorList>
            <person name="Kawai M."/>
            <person name="Futagami T."/>
            <person name="Toyoda A."/>
            <person name="Takaki Y."/>
            <person name="Nishi S."/>
            <person name="Hori S."/>
            <person name="Arai W."/>
            <person name="Tsubouchi T."/>
            <person name="Morono Y."/>
            <person name="Uchiyama I."/>
            <person name="Ito T."/>
            <person name="Fujiyama A."/>
            <person name="Inagaki F."/>
            <person name="Takami H."/>
        </authorList>
    </citation>
    <scope>NUCLEOTIDE SEQUENCE</scope>
    <source>
        <strain evidence="6">Expedition CK06-06</strain>
    </source>
</reference>
<dbReference type="GO" id="GO:0005524">
    <property type="term" value="F:ATP binding"/>
    <property type="evidence" value="ECO:0007669"/>
    <property type="project" value="UniProtKB-KW"/>
</dbReference>
<feature type="domain" description="Helicase ATP-binding" evidence="5">
    <location>
        <begin position="65"/>
        <end position="173"/>
    </location>
</feature>
<dbReference type="PROSITE" id="PS51192">
    <property type="entry name" value="HELICASE_ATP_BIND_1"/>
    <property type="match status" value="1"/>
</dbReference>
<sequence>MPKLMKIKDLKNYGIPSYILNIWKKQPSPYLLPLQEDAVRNYGILNCDEGSTGLPRRFAPRNDKKGARQDNNNLLVIAPTSSGKSFIGEMAALSQVIHHKKIIYLVPSRSPAEEKYRHFKNLYNNYGLEMVISTRNRREEDYRIIRGSYKIAVMAYEKFNYFLLKYPEFLDDV</sequence>
<dbReference type="GO" id="GO:0003676">
    <property type="term" value="F:nucleic acid binding"/>
    <property type="evidence" value="ECO:0007669"/>
    <property type="project" value="InterPro"/>
</dbReference>
<evidence type="ECO:0000313" key="6">
    <source>
        <dbReference type="EMBL" id="GAG63995.1"/>
    </source>
</evidence>
<dbReference type="InterPro" id="IPR050474">
    <property type="entry name" value="Hel308_SKI2-like"/>
</dbReference>
<evidence type="ECO:0000256" key="4">
    <source>
        <dbReference type="ARBA" id="ARBA00022840"/>
    </source>
</evidence>
<dbReference type="PANTHER" id="PTHR47961:SF1">
    <property type="entry name" value="ATP-DEPENDENT HELICASE MJ1401-RELATED"/>
    <property type="match status" value="1"/>
</dbReference>
<protein>
    <recommendedName>
        <fullName evidence="5">Helicase ATP-binding domain-containing protein</fullName>
    </recommendedName>
</protein>
<dbReference type="GO" id="GO:0004386">
    <property type="term" value="F:helicase activity"/>
    <property type="evidence" value="ECO:0007669"/>
    <property type="project" value="UniProtKB-KW"/>
</dbReference>
<comment type="caution">
    <text evidence="6">The sequence shown here is derived from an EMBL/GenBank/DDBJ whole genome shotgun (WGS) entry which is preliminary data.</text>
</comment>
<keyword evidence="4" id="KW-0067">ATP-binding</keyword>
<proteinExistence type="predicted"/>
<feature type="non-terminal residue" evidence="6">
    <location>
        <position position="173"/>
    </location>
</feature>
<dbReference type="Pfam" id="PF00270">
    <property type="entry name" value="DEAD"/>
    <property type="match status" value="1"/>
</dbReference>
<gene>
    <name evidence="6" type="ORF">S01H4_00615</name>
</gene>
<dbReference type="Gene3D" id="3.40.50.300">
    <property type="entry name" value="P-loop containing nucleotide triphosphate hydrolases"/>
    <property type="match status" value="1"/>
</dbReference>